<dbReference type="InterPro" id="IPR011043">
    <property type="entry name" value="Gal_Oxase/kelch_b-propeller"/>
</dbReference>
<dbReference type="InterPro" id="IPR026444">
    <property type="entry name" value="Secre_tail"/>
</dbReference>
<accession>A0A7H9DQ91</accession>
<sequence>MKKIYFSVLTLLILLQSNAQVYDVGTWAQVTDISNDGVAVGNAAGVLHFKWTKEEGPVVIGEIGGNNDYIAGNTTISADGKLVSGTMTNPATGIDEMALYDTTTQTWEYLGASANGSDTSSWGMSSDGKTIVGLGWKSASQAIGVIWNRANGMKDLGSTVAGKSSRPNSVNGDGTVVVGWQDSENGFRKGVYWKNGVQTFIKDKQGNLVGEALAVSADGNIIVGFNEPEAYIYNATTNTYTEIVHSDPDYNTSIVAVSDDGNTAVGYWKPWYATNTEGEGFIWFKDKGVVKIDDYVKEVGYDSKSFTFVLPTGISPNGKYIGGIGINWDEMDLKGFVIELKEALSTNENVLDKIITTISPNPVMNEMTIHTKAIINSAEVYNLAGQKVWNSDNIMNNKIDLSFLNKGVYIIKIKTDSTNESIKFIKN</sequence>
<dbReference type="NCBIfam" id="TIGR04183">
    <property type="entry name" value="Por_Secre_tail"/>
    <property type="match status" value="1"/>
</dbReference>
<feature type="chain" id="PRO_5028814659" evidence="2">
    <location>
        <begin position="22"/>
        <end position="427"/>
    </location>
</feature>
<dbReference type="AlphaFoldDB" id="A0A7H9DQ91"/>
<keyword evidence="5" id="KW-1185">Reference proteome</keyword>
<protein>
    <submittedName>
        <fullName evidence="4">T9SS type A sorting domain-containing protein</fullName>
    </submittedName>
</protein>
<proteinExistence type="predicted"/>
<feature type="signal peptide" evidence="2">
    <location>
        <begin position="1"/>
        <end position="21"/>
    </location>
</feature>
<dbReference type="RefSeq" id="WP_180906182.1">
    <property type="nucleotide sequence ID" value="NZ_CP040908.1"/>
</dbReference>
<feature type="domain" description="Secretion system C-terminal sorting" evidence="3">
    <location>
        <begin position="358"/>
        <end position="425"/>
    </location>
</feature>
<dbReference type="SUPFAM" id="SSF50965">
    <property type="entry name" value="Galactose oxidase, central domain"/>
    <property type="match status" value="1"/>
</dbReference>
<evidence type="ECO:0000256" key="2">
    <source>
        <dbReference type="SAM" id="SignalP"/>
    </source>
</evidence>
<dbReference type="Proteomes" id="UP000510643">
    <property type="component" value="Chromosome"/>
</dbReference>
<dbReference type="Pfam" id="PF18962">
    <property type="entry name" value="Por_Secre_tail"/>
    <property type="match status" value="1"/>
</dbReference>
<gene>
    <name evidence="4" type="ORF">FH779_04220</name>
</gene>
<keyword evidence="1 2" id="KW-0732">Signal</keyword>
<evidence type="ECO:0000256" key="1">
    <source>
        <dbReference type="ARBA" id="ARBA00022729"/>
    </source>
</evidence>
<dbReference type="GeneID" id="78400647"/>
<evidence type="ECO:0000313" key="5">
    <source>
        <dbReference type="Proteomes" id="UP000510643"/>
    </source>
</evidence>
<name>A0A7H9DQ91_9FLAO</name>
<organism evidence="4 5">
    <name type="scientific">Empedobacter falsenii</name>
    <dbReference type="NCBI Taxonomy" id="343874"/>
    <lineage>
        <taxon>Bacteria</taxon>
        <taxon>Pseudomonadati</taxon>
        <taxon>Bacteroidota</taxon>
        <taxon>Flavobacteriia</taxon>
        <taxon>Flavobacteriales</taxon>
        <taxon>Weeksellaceae</taxon>
        <taxon>Empedobacter</taxon>
    </lineage>
</organism>
<evidence type="ECO:0000259" key="3">
    <source>
        <dbReference type="Pfam" id="PF18962"/>
    </source>
</evidence>
<evidence type="ECO:0000313" key="4">
    <source>
        <dbReference type="EMBL" id="QLL57337.1"/>
    </source>
</evidence>
<dbReference type="KEGG" id="efal:FH779_04220"/>
<dbReference type="EMBL" id="CP040908">
    <property type="protein sequence ID" value="QLL57337.1"/>
    <property type="molecule type" value="Genomic_DNA"/>
</dbReference>
<reference evidence="4 5" key="1">
    <citation type="submission" date="2019-06" db="EMBL/GenBank/DDBJ databases">
        <title>Emergence of pandrug resistant Empedobacter falsenii in China.</title>
        <authorList>
            <person name="Dong N."/>
            <person name="Chen S."/>
            <person name="Zhang R."/>
        </authorList>
    </citation>
    <scope>NUCLEOTIDE SEQUENCE [LARGE SCALE GENOMIC DNA]</scope>
    <source>
        <strain evidence="4 5">1681-1</strain>
    </source>
</reference>